<evidence type="ECO:0000313" key="3">
    <source>
        <dbReference type="Proteomes" id="UP000000768"/>
    </source>
</evidence>
<dbReference type="EMBL" id="CM000764">
    <property type="protein sequence ID" value="KXG28898.1"/>
    <property type="molecule type" value="Genomic_DNA"/>
</dbReference>
<proteinExistence type="predicted"/>
<organism evidence="2 3">
    <name type="scientific">Sorghum bicolor</name>
    <name type="common">Sorghum</name>
    <name type="synonym">Sorghum vulgare</name>
    <dbReference type="NCBI Taxonomy" id="4558"/>
    <lineage>
        <taxon>Eukaryota</taxon>
        <taxon>Viridiplantae</taxon>
        <taxon>Streptophyta</taxon>
        <taxon>Embryophyta</taxon>
        <taxon>Tracheophyta</taxon>
        <taxon>Spermatophyta</taxon>
        <taxon>Magnoliopsida</taxon>
        <taxon>Liliopsida</taxon>
        <taxon>Poales</taxon>
        <taxon>Poaceae</taxon>
        <taxon>PACMAD clade</taxon>
        <taxon>Panicoideae</taxon>
        <taxon>Andropogonodae</taxon>
        <taxon>Andropogoneae</taxon>
        <taxon>Sorghinae</taxon>
        <taxon>Sorghum</taxon>
    </lineage>
</organism>
<dbReference type="PANTHER" id="PTHR35166:SF20">
    <property type="entry name" value="EXPRESSED PROTEIN"/>
    <property type="match status" value="1"/>
</dbReference>
<accession>A0A1B6PTA4</accession>
<name>A0A1B6PTA4_SORBI</name>
<protein>
    <submittedName>
        <fullName evidence="2">Uncharacterized protein</fullName>
    </submittedName>
</protein>
<gene>
    <name evidence="2" type="ORF">SORBI_3005G181100</name>
</gene>
<dbReference type="InParanoid" id="A0A1B6PTA4"/>
<sequence>MEPPARFAALKRSNPELTPQPGEEADEDKRRLYRMAKAFFEMEEGIPRTQEWVRSELRKKGYVQLDAESAKRRAEVQAVIDREWPAIEEKMKSLILLPRW</sequence>
<dbReference type="Gramene" id="KXG28898">
    <property type="protein sequence ID" value="KXG28898"/>
    <property type="gene ID" value="SORBI_3005G181100"/>
</dbReference>
<evidence type="ECO:0000313" key="2">
    <source>
        <dbReference type="EMBL" id="KXG28898.1"/>
    </source>
</evidence>
<reference evidence="3" key="2">
    <citation type="journal article" date="2018" name="Plant J.">
        <title>The Sorghum bicolor reference genome: improved assembly, gene annotations, a transcriptome atlas, and signatures of genome organization.</title>
        <authorList>
            <person name="McCormick R.F."/>
            <person name="Truong S.K."/>
            <person name="Sreedasyam A."/>
            <person name="Jenkins J."/>
            <person name="Shu S."/>
            <person name="Sims D."/>
            <person name="Kennedy M."/>
            <person name="Amirebrahimi M."/>
            <person name="Weers B.D."/>
            <person name="McKinley B."/>
            <person name="Mattison A."/>
            <person name="Morishige D.T."/>
            <person name="Grimwood J."/>
            <person name="Schmutz J."/>
            <person name="Mullet J.E."/>
        </authorList>
    </citation>
    <scope>NUCLEOTIDE SEQUENCE [LARGE SCALE GENOMIC DNA]</scope>
    <source>
        <strain evidence="3">cv. BTx623</strain>
    </source>
</reference>
<feature type="region of interest" description="Disordered" evidence="1">
    <location>
        <begin position="1"/>
        <end position="28"/>
    </location>
</feature>
<dbReference type="AlphaFoldDB" id="A0A1B6PTA4"/>
<reference evidence="2 3" key="1">
    <citation type="journal article" date="2009" name="Nature">
        <title>The Sorghum bicolor genome and the diversification of grasses.</title>
        <authorList>
            <person name="Paterson A.H."/>
            <person name="Bowers J.E."/>
            <person name="Bruggmann R."/>
            <person name="Dubchak I."/>
            <person name="Grimwood J."/>
            <person name="Gundlach H."/>
            <person name="Haberer G."/>
            <person name="Hellsten U."/>
            <person name="Mitros T."/>
            <person name="Poliakov A."/>
            <person name="Schmutz J."/>
            <person name="Spannagl M."/>
            <person name="Tang H."/>
            <person name="Wang X."/>
            <person name="Wicker T."/>
            <person name="Bharti A.K."/>
            <person name="Chapman J."/>
            <person name="Feltus F.A."/>
            <person name="Gowik U."/>
            <person name="Grigoriev I.V."/>
            <person name="Lyons E."/>
            <person name="Maher C.A."/>
            <person name="Martis M."/>
            <person name="Narechania A."/>
            <person name="Otillar R.P."/>
            <person name="Penning B.W."/>
            <person name="Salamov A.A."/>
            <person name="Wang Y."/>
            <person name="Zhang L."/>
            <person name="Carpita N.C."/>
            <person name="Freeling M."/>
            <person name="Gingle A.R."/>
            <person name="Hash C.T."/>
            <person name="Keller B."/>
            <person name="Klein P."/>
            <person name="Kresovich S."/>
            <person name="McCann M.C."/>
            <person name="Ming R."/>
            <person name="Peterson D.G."/>
            <person name="Mehboob-ur-Rahman"/>
            <person name="Ware D."/>
            <person name="Westhoff P."/>
            <person name="Mayer K.F."/>
            <person name="Messing J."/>
            <person name="Rokhsar D.S."/>
        </authorList>
    </citation>
    <scope>NUCLEOTIDE SEQUENCE [LARGE SCALE GENOMIC DNA]</scope>
    <source>
        <strain evidence="3">cv. BTx623</strain>
    </source>
</reference>
<dbReference type="OMA" id="MEEGIPR"/>
<dbReference type="PANTHER" id="PTHR35166">
    <property type="entry name" value="OS05G0193700 PROTEIN-RELATED"/>
    <property type="match status" value="1"/>
</dbReference>
<keyword evidence="3" id="KW-1185">Reference proteome</keyword>
<dbReference type="Proteomes" id="UP000000768">
    <property type="component" value="Chromosome 5"/>
</dbReference>
<evidence type="ECO:0000256" key="1">
    <source>
        <dbReference type="SAM" id="MobiDB-lite"/>
    </source>
</evidence>